<name>A0A8S0P6C0_OLEEU</name>
<comment type="caution">
    <text evidence="2">The sequence shown here is derived from an EMBL/GenBank/DDBJ whole genome shotgun (WGS) entry which is preliminary data.</text>
</comment>
<sequence length="181" mass="20139">MSKLSSSCWNKERISTNQMCGSTPRALADYKGHEEIKALIKTMPESNKQKMPHKNRSRTSAMQNAPYLKKYSNKATMPPLTSEDTSTYGESSLSHNGLRRRASKYQNSLFGIISAASEPNEETAYLPNMGEEWVFLLAPPIDHASRQNRARVVVSCPEMGNIAGKMVILPGSLQELLDLGY</sequence>
<gene>
    <name evidence="2" type="ORF">OLEA9_A028467</name>
</gene>
<feature type="region of interest" description="Disordered" evidence="1">
    <location>
        <begin position="74"/>
        <end position="95"/>
    </location>
</feature>
<keyword evidence="3" id="KW-1185">Reference proteome</keyword>
<keyword evidence="2" id="KW-0813">Transport</keyword>
<dbReference type="EMBL" id="CACTIH010000004">
    <property type="protein sequence ID" value="CAA2933513.1"/>
    <property type="molecule type" value="Genomic_DNA"/>
</dbReference>
<evidence type="ECO:0000313" key="3">
    <source>
        <dbReference type="Proteomes" id="UP000594638"/>
    </source>
</evidence>
<dbReference type="GO" id="GO:0034220">
    <property type="term" value="P:monoatomic ion transmembrane transport"/>
    <property type="evidence" value="ECO:0007669"/>
    <property type="project" value="UniProtKB-KW"/>
</dbReference>
<keyword evidence="2" id="KW-0406">Ion transport</keyword>
<protein>
    <submittedName>
        <fullName evidence="2">Potassium channel AKT1-like</fullName>
    </submittedName>
</protein>
<dbReference type="AlphaFoldDB" id="A0A8S0P6C0"/>
<proteinExistence type="predicted"/>
<feature type="compositionally biased region" description="Polar residues" evidence="1">
    <location>
        <begin position="82"/>
        <end position="95"/>
    </location>
</feature>
<organism evidence="2 3">
    <name type="scientific">Olea europaea subsp. europaea</name>
    <dbReference type="NCBI Taxonomy" id="158383"/>
    <lineage>
        <taxon>Eukaryota</taxon>
        <taxon>Viridiplantae</taxon>
        <taxon>Streptophyta</taxon>
        <taxon>Embryophyta</taxon>
        <taxon>Tracheophyta</taxon>
        <taxon>Spermatophyta</taxon>
        <taxon>Magnoliopsida</taxon>
        <taxon>eudicotyledons</taxon>
        <taxon>Gunneridae</taxon>
        <taxon>Pentapetalae</taxon>
        <taxon>asterids</taxon>
        <taxon>lamiids</taxon>
        <taxon>Lamiales</taxon>
        <taxon>Oleaceae</taxon>
        <taxon>Oleeae</taxon>
        <taxon>Olea</taxon>
    </lineage>
</organism>
<dbReference type="Proteomes" id="UP000594638">
    <property type="component" value="Unassembled WGS sequence"/>
</dbReference>
<accession>A0A8S0P6C0</accession>
<evidence type="ECO:0000256" key="1">
    <source>
        <dbReference type="SAM" id="MobiDB-lite"/>
    </source>
</evidence>
<keyword evidence="2" id="KW-0407">Ion channel</keyword>
<reference evidence="2 3" key="1">
    <citation type="submission" date="2019-12" db="EMBL/GenBank/DDBJ databases">
        <authorList>
            <person name="Alioto T."/>
            <person name="Alioto T."/>
            <person name="Gomez Garrido J."/>
        </authorList>
    </citation>
    <scope>NUCLEOTIDE SEQUENCE [LARGE SCALE GENOMIC DNA]</scope>
</reference>
<dbReference type="Gramene" id="OE9A028467T1">
    <property type="protein sequence ID" value="OE9A028467C1"/>
    <property type="gene ID" value="OE9A028467"/>
</dbReference>
<evidence type="ECO:0000313" key="2">
    <source>
        <dbReference type="EMBL" id="CAA2933513.1"/>
    </source>
</evidence>
<dbReference type="OrthoDB" id="1731870at2759"/>